<dbReference type="InterPro" id="IPR028222">
    <property type="entry name" value="AP5Z1"/>
</dbReference>
<evidence type="ECO:0000313" key="5">
    <source>
        <dbReference type="EMBL" id="CAK6446404.1"/>
    </source>
</evidence>
<dbReference type="EMBL" id="OY882862">
    <property type="protein sequence ID" value="CAK6446404.1"/>
    <property type="molecule type" value="Genomic_DNA"/>
</dbReference>
<gene>
    <name evidence="5" type="ORF">MPIPNATIZW_LOCUS14710</name>
</gene>
<feature type="domain" description="AP-5 complex subunit zeta-1 C-terminal TPR" evidence="4">
    <location>
        <begin position="446"/>
        <end position="793"/>
    </location>
</feature>
<evidence type="ECO:0000259" key="3">
    <source>
        <dbReference type="Pfam" id="PF25153"/>
    </source>
</evidence>
<dbReference type="InterPro" id="IPR056857">
    <property type="entry name" value="TPR_AP5Z1_N"/>
</dbReference>
<evidence type="ECO:0000313" key="6">
    <source>
        <dbReference type="Proteomes" id="UP001314169"/>
    </source>
</evidence>
<dbReference type="PANTHER" id="PTHR46488">
    <property type="entry name" value="AP-5 COMPLEX SUBUNIT ZETA-1"/>
    <property type="match status" value="1"/>
</dbReference>
<feature type="compositionally biased region" description="Low complexity" evidence="1">
    <location>
        <begin position="270"/>
        <end position="283"/>
    </location>
</feature>
<dbReference type="Pfam" id="PF25153">
    <property type="entry name" value="TPR_AP5Z1"/>
    <property type="match status" value="1"/>
</dbReference>
<reference evidence="5" key="1">
    <citation type="submission" date="2023-12" db="EMBL/GenBank/DDBJ databases">
        <authorList>
            <person name="Brown T."/>
        </authorList>
    </citation>
    <scope>NUCLEOTIDE SEQUENCE</scope>
</reference>
<feature type="domain" description="AP-5 complex subunit zeta-1 ARM repeats" evidence="2">
    <location>
        <begin position="317"/>
        <end position="433"/>
    </location>
</feature>
<evidence type="ECO:0000259" key="4">
    <source>
        <dbReference type="Pfam" id="PF25154"/>
    </source>
</evidence>
<dbReference type="InterPro" id="IPR055450">
    <property type="entry name" value="AP5Z1_ARM"/>
</dbReference>
<dbReference type="InterPro" id="IPR056856">
    <property type="entry name" value="TPR_AP5Z1_C"/>
</dbReference>
<evidence type="ECO:0000259" key="2">
    <source>
        <dbReference type="Pfam" id="PF14764"/>
    </source>
</evidence>
<dbReference type="PANTHER" id="PTHR46488:SF1">
    <property type="entry name" value="AP-5 COMPLEX SUBUNIT ZETA-1"/>
    <property type="match status" value="1"/>
</dbReference>
<dbReference type="Pfam" id="PF14764">
    <property type="entry name" value="SPG48"/>
    <property type="match status" value="1"/>
</dbReference>
<name>A0ABP0A7A4_PIPNA</name>
<feature type="domain" description="AP-5 complex subunit zeta-1 N-terminal TPR" evidence="3">
    <location>
        <begin position="1"/>
        <end position="277"/>
    </location>
</feature>
<protein>
    <recommendedName>
        <fullName evidence="7">Adaptor related protein complex 5 subunit zeta 1</fullName>
    </recommendedName>
</protein>
<feature type="region of interest" description="Disordered" evidence="1">
    <location>
        <begin position="252"/>
        <end position="286"/>
    </location>
</feature>
<sequence>MAAAGTERLLRQAREVQDEELRQFCARASAVLRKEEPGPEAVDALRRLFLIVAATKYGRKLEDECVDLLQTALCPPARPEPLQLLCAAILRETAPRPGLRLSCDRVQSPRQLSLVASVLLAQGDRKQVGSVGQHVFQVLESRQPEGPSVRPLLPVLSKVASLAPGSFREDQANLLSKRLADWLRYASVPQGPAPSGGFFTPRARQPGPVTEVDGAVATDFFTVLSTAQRFTEDQWLNVQAFSMLRAWLQLGGPGGPGAPDTDDRSEQEGSSLSVLSAAASTSRLPPPERLREKAFQYCQRLVEQSTRRALRRADADLQKACLVEAVLVLDVLCRQDPSFLYRTLSCLKALQARLSGDPACVRALLPLAQFFLSHGEAAAVDAEAVCRHVFSRVPAEHFHSPMLAFELVRFCRDSLPLLGRHLGLLRHSFPGLLQLLAWNSPPLTAEFVALLPALVDPSTAVELLHALLDLPCLTAALDLQLRLSPAASERPLWDASLRTASCPDTAQDPQLQGLLQHLLRAEASGAPERLAPLYPLLQPMARCARVLQCAEAVPTLLRAFFSAVTQFADGALTNQLARLLLERSDSLYPVPGYEARVHQVLSAQFLGLCQRRPCLVVELAKELLELVGSGGGLRSGGSVLTSVVWAVGEYLAVSWDRRCTVDQINKFFEALEALLFEVTQARPSATLPQCPPQLVTALMTTLTKLASRSQDLIPRVSLFLSKMRTLAQSPAAGALCCREDEAVGTRATELLNLLKMPSAAQFLLTPGVEVAAPRYHRDSNTALPLALCAVSRLVEREAGVLPAEGQPPG</sequence>
<evidence type="ECO:0008006" key="7">
    <source>
        <dbReference type="Google" id="ProtNLM"/>
    </source>
</evidence>
<keyword evidence="6" id="KW-1185">Reference proteome</keyword>
<evidence type="ECO:0000256" key="1">
    <source>
        <dbReference type="SAM" id="MobiDB-lite"/>
    </source>
</evidence>
<dbReference type="Pfam" id="PF25154">
    <property type="entry name" value="TPR_AP5Z1_C"/>
    <property type="match status" value="1"/>
</dbReference>
<organism evidence="5 6">
    <name type="scientific">Pipistrellus nathusii</name>
    <name type="common">Nathusius' pipistrelle</name>
    <dbReference type="NCBI Taxonomy" id="59473"/>
    <lineage>
        <taxon>Eukaryota</taxon>
        <taxon>Metazoa</taxon>
        <taxon>Chordata</taxon>
        <taxon>Craniata</taxon>
        <taxon>Vertebrata</taxon>
        <taxon>Euteleostomi</taxon>
        <taxon>Mammalia</taxon>
        <taxon>Eutheria</taxon>
        <taxon>Laurasiatheria</taxon>
        <taxon>Chiroptera</taxon>
        <taxon>Yangochiroptera</taxon>
        <taxon>Vespertilionidae</taxon>
        <taxon>Pipistrellus</taxon>
    </lineage>
</organism>
<proteinExistence type="predicted"/>
<dbReference type="Proteomes" id="UP001314169">
    <property type="component" value="Chromosome 5"/>
</dbReference>
<accession>A0ABP0A7A4</accession>